<dbReference type="KEGG" id="bcom:BAUCODRAFT_35018"/>
<sequence>MTNPPVTVRSRTTATRRRKVIGCFCAASLTVARAKNGISFCRQPKNTDLAQQAGCRRLSSGGFFGARRHRIGHVLQRCEMTVAGGWEKKSATTASANATA</sequence>
<protein>
    <submittedName>
        <fullName evidence="1">Uncharacterized protein</fullName>
    </submittedName>
</protein>
<dbReference type="AlphaFoldDB" id="M2MU08"/>
<evidence type="ECO:0000313" key="2">
    <source>
        <dbReference type="Proteomes" id="UP000011761"/>
    </source>
</evidence>
<proteinExistence type="predicted"/>
<dbReference type="HOGENOM" id="CLU_2305557_0_0_1"/>
<dbReference type="GeneID" id="19112584"/>
<dbReference type="Proteomes" id="UP000011761">
    <property type="component" value="Unassembled WGS sequence"/>
</dbReference>
<evidence type="ECO:0000313" key="1">
    <source>
        <dbReference type="EMBL" id="EMC95023.1"/>
    </source>
</evidence>
<accession>M2MU08</accession>
<keyword evidence="2" id="KW-1185">Reference proteome</keyword>
<gene>
    <name evidence="1" type="ORF">BAUCODRAFT_35018</name>
</gene>
<organism evidence="1 2">
    <name type="scientific">Baudoinia panamericana (strain UAMH 10762)</name>
    <name type="common">Angels' share fungus</name>
    <name type="synonym">Baudoinia compniacensis (strain UAMH 10762)</name>
    <dbReference type="NCBI Taxonomy" id="717646"/>
    <lineage>
        <taxon>Eukaryota</taxon>
        <taxon>Fungi</taxon>
        <taxon>Dikarya</taxon>
        <taxon>Ascomycota</taxon>
        <taxon>Pezizomycotina</taxon>
        <taxon>Dothideomycetes</taxon>
        <taxon>Dothideomycetidae</taxon>
        <taxon>Mycosphaerellales</taxon>
        <taxon>Teratosphaeriaceae</taxon>
        <taxon>Baudoinia</taxon>
    </lineage>
</organism>
<dbReference type="RefSeq" id="XP_007677390.1">
    <property type="nucleotide sequence ID" value="XM_007679200.1"/>
</dbReference>
<reference evidence="1 2" key="1">
    <citation type="journal article" date="2012" name="PLoS Pathog.">
        <title>Diverse lifestyles and strategies of plant pathogenesis encoded in the genomes of eighteen Dothideomycetes fungi.</title>
        <authorList>
            <person name="Ohm R.A."/>
            <person name="Feau N."/>
            <person name="Henrissat B."/>
            <person name="Schoch C.L."/>
            <person name="Horwitz B.A."/>
            <person name="Barry K.W."/>
            <person name="Condon B.J."/>
            <person name="Copeland A.C."/>
            <person name="Dhillon B."/>
            <person name="Glaser F."/>
            <person name="Hesse C.N."/>
            <person name="Kosti I."/>
            <person name="LaButti K."/>
            <person name="Lindquist E.A."/>
            <person name="Lucas S."/>
            <person name="Salamov A.A."/>
            <person name="Bradshaw R.E."/>
            <person name="Ciuffetti L."/>
            <person name="Hamelin R.C."/>
            <person name="Kema G.H.J."/>
            <person name="Lawrence C."/>
            <person name="Scott J.A."/>
            <person name="Spatafora J.W."/>
            <person name="Turgeon B.G."/>
            <person name="de Wit P.J.G.M."/>
            <person name="Zhong S."/>
            <person name="Goodwin S.B."/>
            <person name="Grigoriev I.V."/>
        </authorList>
    </citation>
    <scope>NUCLEOTIDE SEQUENCE [LARGE SCALE GENOMIC DNA]</scope>
    <source>
        <strain evidence="1 2">UAMH 10762</strain>
    </source>
</reference>
<dbReference type="EMBL" id="KB445557">
    <property type="protein sequence ID" value="EMC95023.1"/>
    <property type="molecule type" value="Genomic_DNA"/>
</dbReference>
<name>M2MU08_BAUPA</name>